<keyword evidence="2" id="KW-1185">Reference proteome</keyword>
<sequence length="267" mass="30941">MNIQTGLHGVNESMHRRVREVLLQIEDEHDVRILFACESGSRGWGFASPDSDYDVRFLYVHKPEWYLRVESPRDVIEKPIDAELDVCGWEWRKALGLLKRANPTLIDWLDSPIIYRQNDDVMARINAISKFFFSPERARWHYRSMAHKNFRQYLQDDEVRLKKYFYVLRPLLAVRWIEAGKGAPPMRFDQLLQGTLDDGPLLQDIAALLAAKQRAGEAQYGPRRPVIHAFIEDELARTEVALARSADKRDDALLDALLFETVLGNHA</sequence>
<accession>A0A1X1ELP9</accession>
<evidence type="ECO:0000313" key="2">
    <source>
        <dbReference type="Proteomes" id="UP000193749"/>
    </source>
</evidence>
<comment type="caution">
    <text evidence="1">The sequence shown here is derived from an EMBL/GenBank/DDBJ whole genome shotgun (WGS) entry which is preliminary data.</text>
</comment>
<dbReference type="EMBL" id="MLJI01000002">
    <property type="protein sequence ID" value="ORM89867.1"/>
    <property type="molecule type" value="Genomic_DNA"/>
</dbReference>
<name>A0A1X1ELP9_PANCY</name>
<dbReference type="RefSeq" id="WP_084879583.1">
    <property type="nucleotide sequence ID" value="NZ_JAGGMY010000005.1"/>
</dbReference>
<dbReference type="STRING" id="55209.HA50_25060"/>
<proteinExistence type="predicted"/>
<dbReference type="AlphaFoldDB" id="A0A1X1ELP9"/>
<dbReference type="GO" id="GO:0016740">
    <property type="term" value="F:transferase activity"/>
    <property type="evidence" value="ECO:0007669"/>
    <property type="project" value="UniProtKB-KW"/>
</dbReference>
<keyword evidence="1" id="KW-0808">Transferase</keyword>
<dbReference type="OrthoDB" id="9796845at2"/>
<dbReference type="InterPro" id="IPR018775">
    <property type="entry name" value="RlaP"/>
</dbReference>
<organism evidence="1 2">
    <name type="scientific">Pantoea cypripedii</name>
    <name type="common">Pectobacterium cypripedii</name>
    <name type="synonym">Erwinia cypripedii</name>
    <dbReference type="NCBI Taxonomy" id="55209"/>
    <lineage>
        <taxon>Bacteria</taxon>
        <taxon>Pseudomonadati</taxon>
        <taxon>Pseudomonadota</taxon>
        <taxon>Gammaproteobacteria</taxon>
        <taxon>Enterobacterales</taxon>
        <taxon>Erwiniaceae</taxon>
        <taxon>Pantoea</taxon>
    </lineage>
</organism>
<evidence type="ECO:0000313" key="1">
    <source>
        <dbReference type="EMBL" id="ORM89867.1"/>
    </source>
</evidence>
<dbReference type="Pfam" id="PF10127">
    <property type="entry name" value="RlaP"/>
    <property type="match status" value="1"/>
</dbReference>
<reference evidence="1 2" key="1">
    <citation type="journal article" date="2017" name="Antonie Van Leeuwenhoek">
        <title>Phylogenomic resolution of the bacterial genus Pantoea and its relationship with Erwinia and Tatumella.</title>
        <authorList>
            <person name="Palmer M."/>
            <person name="Steenkamp E.T."/>
            <person name="Coetzee M.P."/>
            <person name="Chan W.Y."/>
            <person name="van Zyl E."/>
            <person name="De Maayer P."/>
            <person name="Coutinho T.A."/>
            <person name="Blom J."/>
            <person name="Smits T.H."/>
            <person name="Duffy B."/>
            <person name="Venter S.N."/>
        </authorList>
    </citation>
    <scope>NUCLEOTIDE SEQUENCE [LARGE SCALE GENOMIC DNA]</scope>
    <source>
        <strain evidence="1 2">LMG 2657</strain>
    </source>
</reference>
<protein>
    <submittedName>
        <fullName evidence="1">Nucleotidyltransferase</fullName>
    </submittedName>
</protein>
<gene>
    <name evidence="1" type="ORF">HA50_25060</name>
</gene>
<dbReference type="PANTHER" id="PTHR34817">
    <property type="entry name" value="NUCLEOTIDYLTRANSFERASE"/>
    <property type="match status" value="1"/>
</dbReference>
<dbReference type="Proteomes" id="UP000193749">
    <property type="component" value="Unassembled WGS sequence"/>
</dbReference>
<dbReference type="PANTHER" id="PTHR34817:SF2">
    <property type="entry name" value="NUCLEOTIDYLTRANSFERASE"/>
    <property type="match status" value="1"/>
</dbReference>